<dbReference type="EMBL" id="JAHLQT010039062">
    <property type="protein sequence ID" value="KAG7156735.1"/>
    <property type="molecule type" value="Genomic_DNA"/>
</dbReference>
<evidence type="ECO:0000313" key="2">
    <source>
        <dbReference type="EMBL" id="KAG7156735.1"/>
    </source>
</evidence>
<dbReference type="AlphaFoldDB" id="A0A8J5JFL1"/>
<proteinExistence type="predicted"/>
<evidence type="ECO:0000313" key="4">
    <source>
        <dbReference type="Proteomes" id="UP000747542"/>
    </source>
</evidence>
<feature type="region of interest" description="Disordered" evidence="1">
    <location>
        <begin position="52"/>
        <end position="71"/>
    </location>
</feature>
<dbReference type="Proteomes" id="UP000747542">
    <property type="component" value="Unassembled WGS sequence"/>
</dbReference>
<sequence>QKLQKSEEEDIAGNYFSPRNEPTSSSEVQDDGQEYNLEGTICDISAQLAPPSHLDTPHAFCQPDQEGDLCM</sequence>
<comment type="caution">
    <text evidence="2">The sequence shown here is derived from an EMBL/GenBank/DDBJ whole genome shotgun (WGS) entry which is preliminary data.</text>
</comment>
<dbReference type="EMBL" id="JAHLQT010017721">
    <property type="protein sequence ID" value="KAG7169239.1"/>
    <property type="molecule type" value="Genomic_DNA"/>
</dbReference>
<evidence type="ECO:0000256" key="1">
    <source>
        <dbReference type="SAM" id="MobiDB-lite"/>
    </source>
</evidence>
<protein>
    <submittedName>
        <fullName evidence="2">Uncharacterized protein</fullName>
    </submittedName>
</protein>
<feature type="non-terminal residue" evidence="2">
    <location>
        <position position="1"/>
    </location>
</feature>
<reference evidence="2" key="1">
    <citation type="journal article" date="2021" name="Sci. Adv.">
        <title>The American lobster genome reveals insights on longevity, neural, and immune adaptations.</title>
        <authorList>
            <person name="Polinski J.M."/>
            <person name="Zimin A.V."/>
            <person name="Clark K.F."/>
            <person name="Kohn A.B."/>
            <person name="Sadowski N."/>
            <person name="Timp W."/>
            <person name="Ptitsyn A."/>
            <person name="Khanna P."/>
            <person name="Romanova D.Y."/>
            <person name="Williams P."/>
            <person name="Greenwood S.J."/>
            <person name="Moroz L.L."/>
            <person name="Walt D.R."/>
            <person name="Bodnar A.G."/>
        </authorList>
    </citation>
    <scope>NUCLEOTIDE SEQUENCE</scope>
    <source>
        <strain evidence="2">GMGI-L3</strain>
    </source>
</reference>
<name>A0A8J5JFL1_HOMAM</name>
<keyword evidence="4" id="KW-1185">Reference proteome</keyword>
<gene>
    <name evidence="2" type="ORF">Hamer_G006732</name>
    <name evidence="3" type="ORF">Hamer_G026111</name>
</gene>
<accession>A0A8J5JFL1</accession>
<feature type="region of interest" description="Disordered" evidence="1">
    <location>
        <begin position="1"/>
        <end position="34"/>
    </location>
</feature>
<evidence type="ECO:0000313" key="3">
    <source>
        <dbReference type="EMBL" id="KAG7169239.1"/>
    </source>
</evidence>
<organism evidence="2 4">
    <name type="scientific">Homarus americanus</name>
    <name type="common">American lobster</name>
    <dbReference type="NCBI Taxonomy" id="6706"/>
    <lineage>
        <taxon>Eukaryota</taxon>
        <taxon>Metazoa</taxon>
        <taxon>Ecdysozoa</taxon>
        <taxon>Arthropoda</taxon>
        <taxon>Crustacea</taxon>
        <taxon>Multicrustacea</taxon>
        <taxon>Malacostraca</taxon>
        <taxon>Eumalacostraca</taxon>
        <taxon>Eucarida</taxon>
        <taxon>Decapoda</taxon>
        <taxon>Pleocyemata</taxon>
        <taxon>Astacidea</taxon>
        <taxon>Nephropoidea</taxon>
        <taxon>Nephropidae</taxon>
        <taxon>Homarus</taxon>
    </lineage>
</organism>